<dbReference type="RefSeq" id="XP_018110213.1">
    <property type="nucleotide sequence ID" value="XM_018254724.2"/>
</dbReference>
<organism evidence="1 2">
    <name type="scientific">Xenopus laevis</name>
    <name type="common">African clawed frog</name>
    <dbReference type="NCBI Taxonomy" id="8355"/>
    <lineage>
        <taxon>Eukaryota</taxon>
        <taxon>Metazoa</taxon>
        <taxon>Chordata</taxon>
        <taxon>Craniata</taxon>
        <taxon>Vertebrata</taxon>
        <taxon>Euteleostomi</taxon>
        <taxon>Amphibia</taxon>
        <taxon>Batrachia</taxon>
        <taxon>Anura</taxon>
        <taxon>Pipoidea</taxon>
        <taxon>Pipidae</taxon>
        <taxon>Xenopodinae</taxon>
        <taxon>Xenopus</taxon>
        <taxon>Xenopus</taxon>
    </lineage>
</organism>
<evidence type="ECO:0000313" key="2">
    <source>
        <dbReference type="RefSeq" id="XP_018110213.1"/>
    </source>
</evidence>
<proteinExistence type="predicted"/>
<accession>A0A8J0UVB8</accession>
<protein>
    <submittedName>
        <fullName evidence="2">Uncharacterized protein LOC108712517 isoform X2</fullName>
    </submittedName>
</protein>
<evidence type="ECO:0000313" key="1">
    <source>
        <dbReference type="Proteomes" id="UP000186698"/>
    </source>
</evidence>
<reference evidence="1" key="1">
    <citation type="submission" date="2024-06" db="UniProtKB">
        <authorList>
            <consortium name="RefSeq"/>
        </authorList>
    </citation>
    <scope>NUCLEOTIDE SEQUENCE [LARGE SCALE GENOMIC DNA]</scope>
    <source>
        <strain evidence="1">J_2021</strain>
    </source>
</reference>
<reference evidence="2" key="2">
    <citation type="submission" date="2025-08" db="UniProtKB">
        <authorList>
            <consortium name="RefSeq"/>
        </authorList>
    </citation>
    <scope>IDENTIFICATION</scope>
    <source>
        <strain evidence="2">J_2021</strain>
        <tissue evidence="2">Erythrocytes</tissue>
    </source>
</reference>
<sequence>MSAGISGDAANVMAEKLSVLRENVRAALHPSVSFLKGRLVTCKTESLLAENKVRLHSLEAMEGDVGSLEVQRSEENDVPTNSPKQVFHERWEWIWHRLKAWRTADLQSFRLLQMKVLWRICLISGRELGGKEKSPKALKTVLLWVGNLRICSPLPETIVSTRAQTDCWISAPKRNI</sequence>
<keyword evidence="1" id="KW-1185">Reference proteome</keyword>
<name>A0A8J0UVB8_XENLA</name>
<dbReference type="GeneID" id="108712517"/>
<dbReference type="AlphaFoldDB" id="A0A8J0UVB8"/>
<dbReference type="Proteomes" id="UP000186698">
    <property type="component" value="Chromosome 3S"/>
</dbReference>
<gene>
    <name evidence="2" type="primary">LOC108712517</name>
</gene>
<dbReference type="KEGG" id="xla:108712517"/>